<keyword evidence="9" id="KW-1185">Reference proteome</keyword>
<dbReference type="Pfam" id="PF00892">
    <property type="entry name" value="EamA"/>
    <property type="match status" value="2"/>
</dbReference>
<evidence type="ECO:0000256" key="2">
    <source>
        <dbReference type="ARBA" id="ARBA00007362"/>
    </source>
</evidence>
<comment type="similarity">
    <text evidence="2">Belongs to the EamA transporter family.</text>
</comment>
<feature type="transmembrane region" description="Helical" evidence="6">
    <location>
        <begin position="147"/>
        <end position="168"/>
    </location>
</feature>
<feature type="transmembrane region" description="Helical" evidence="6">
    <location>
        <begin position="63"/>
        <end position="83"/>
    </location>
</feature>
<accession>A0A839IV87</accession>
<evidence type="ECO:0000259" key="7">
    <source>
        <dbReference type="Pfam" id="PF00892"/>
    </source>
</evidence>
<evidence type="ECO:0000256" key="6">
    <source>
        <dbReference type="SAM" id="Phobius"/>
    </source>
</evidence>
<dbReference type="PANTHER" id="PTHR32322:SF2">
    <property type="entry name" value="EAMA DOMAIN-CONTAINING PROTEIN"/>
    <property type="match status" value="1"/>
</dbReference>
<dbReference type="InterPro" id="IPR050638">
    <property type="entry name" value="AA-Vitamin_Transporters"/>
</dbReference>
<comment type="caution">
    <text evidence="8">The sequence shown here is derived from an EMBL/GenBank/DDBJ whole genome shotgun (WGS) entry which is preliminary data.</text>
</comment>
<keyword evidence="3 6" id="KW-0812">Transmembrane</keyword>
<comment type="subcellular location">
    <subcellularLocation>
        <location evidence="1">Membrane</location>
        <topology evidence="1">Multi-pass membrane protein</topology>
    </subcellularLocation>
</comment>
<feature type="transmembrane region" description="Helical" evidence="6">
    <location>
        <begin position="89"/>
        <end position="106"/>
    </location>
</feature>
<sequence length="293" mass="32571">MTLILYIVTVGIWGSVWIAIKLQQGDIAAEVSIIYRFLLAGSVLFPLLVLSRRLQALSFQDHLLCMIQGVCLFGLNFYCFYLSTTYISSGLASVVFSIATVMNMLNNRLWFGILPTRQMLTGAIIGLCGISMLFWPELQYDAQQDTISGILLCLAGTWLFSSGNMISVHHQKKGLRPPTTNAWSILYGTLILTLLALIQDSQFNMSTDPVYLWSLIYLAIPGTLIGFTAYLMLVGRTGADKAAYSTVMFPAIALGISTIFENYEWNEINITGFCLVIMGNLVIFYKRTSVSIK</sequence>
<feature type="transmembrane region" description="Helical" evidence="6">
    <location>
        <begin position="266"/>
        <end position="285"/>
    </location>
</feature>
<dbReference type="Proteomes" id="UP000565262">
    <property type="component" value="Unassembled WGS sequence"/>
</dbReference>
<feature type="transmembrane region" description="Helical" evidence="6">
    <location>
        <begin position="210"/>
        <end position="233"/>
    </location>
</feature>
<feature type="transmembrane region" description="Helical" evidence="6">
    <location>
        <begin position="180"/>
        <end position="198"/>
    </location>
</feature>
<dbReference type="InterPro" id="IPR037185">
    <property type="entry name" value="EmrE-like"/>
</dbReference>
<feature type="transmembrane region" description="Helical" evidence="6">
    <location>
        <begin position="242"/>
        <end position="260"/>
    </location>
</feature>
<reference evidence="8 9" key="1">
    <citation type="submission" date="2020-08" db="EMBL/GenBank/DDBJ databases">
        <title>Oceanospirillum sp. nov. isolated from marine sediment.</title>
        <authorList>
            <person name="Ji X."/>
        </authorList>
    </citation>
    <scope>NUCLEOTIDE SEQUENCE [LARGE SCALE GENOMIC DNA]</scope>
    <source>
        <strain evidence="8 9">D5</strain>
    </source>
</reference>
<keyword evidence="4 6" id="KW-1133">Transmembrane helix</keyword>
<dbReference type="InterPro" id="IPR000620">
    <property type="entry name" value="EamA_dom"/>
</dbReference>
<feature type="transmembrane region" description="Helical" evidence="6">
    <location>
        <begin position="118"/>
        <end position="135"/>
    </location>
</feature>
<feature type="domain" description="EamA" evidence="7">
    <location>
        <begin position="3"/>
        <end position="134"/>
    </location>
</feature>
<dbReference type="PANTHER" id="PTHR32322">
    <property type="entry name" value="INNER MEMBRANE TRANSPORTER"/>
    <property type="match status" value="1"/>
</dbReference>
<organism evidence="8 9">
    <name type="scientific">Oceanospirillum sediminis</name>
    <dbReference type="NCBI Taxonomy" id="2760088"/>
    <lineage>
        <taxon>Bacteria</taxon>
        <taxon>Pseudomonadati</taxon>
        <taxon>Pseudomonadota</taxon>
        <taxon>Gammaproteobacteria</taxon>
        <taxon>Oceanospirillales</taxon>
        <taxon>Oceanospirillaceae</taxon>
        <taxon>Oceanospirillum</taxon>
    </lineage>
</organism>
<feature type="domain" description="EamA" evidence="7">
    <location>
        <begin position="148"/>
        <end position="284"/>
    </location>
</feature>
<keyword evidence="5 6" id="KW-0472">Membrane</keyword>
<feature type="transmembrane region" description="Helical" evidence="6">
    <location>
        <begin position="34"/>
        <end position="51"/>
    </location>
</feature>
<evidence type="ECO:0000313" key="9">
    <source>
        <dbReference type="Proteomes" id="UP000565262"/>
    </source>
</evidence>
<evidence type="ECO:0000256" key="4">
    <source>
        <dbReference type="ARBA" id="ARBA00022989"/>
    </source>
</evidence>
<protein>
    <submittedName>
        <fullName evidence="8">DMT family transporter</fullName>
    </submittedName>
</protein>
<dbReference type="GO" id="GO:0016020">
    <property type="term" value="C:membrane"/>
    <property type="evidence" value="ECO:0007669"/>
    <property type="project" value="UniProtKB-SubCell"/>
</dbReference>
<evidence type="ECO:0000256" key="3">
    <source>
        <dbReference type="ARBA" id="ARBA00022692"/>
    </source>
</evidence>
<dbReference type="EMBL" id="JACJFM010000031">
    <property type="protein sequence ID" value="MBB1488580.1"/>
    <property type="molecule type" value="Genomic_DNA"/>
</dbReference>
<evidence type="ECO:0000256" key="1">
    <source>
        <dbReference type="ARBA" id="ARBA00004141"/>
    </source>
</evidence>
<gene>
    <name evidence="8" type="ORF">H4O21_18400</name>
</gene>
<evidence type="ECO:0000313" key="8">
    <source>
        <dbReference type="EMBL" id="MBB1488580.1"/>
    </source>
</evidence>
<name>A0A839IV87_9GAMM</name>
<proteinExistence type="inferred from homology"/>
<dbReference type="AlphaFoldDB" id="A0A839IV87"/>
<dbReference type="SUPFAM" id="SSF103481">
    <property type="entry name" value="Multidrug resistance efflux transporter EmrE"/>
    <property type="match status" value="2"/>
</dbReference>
<evidence type="ECO:0000256" key="5">
    <source>
        <dbReference type="ARBA" id="ARBA00023136"/>
    </source>
</evidence>